<dbReference type="AlphaFoldDB" id="A0A845QDP0"/>
<evidence type="ECO:0008006" key="4">
    <source>
        <dbReference type="Google" id="ProtNLM"/>
    </source>
</evidence>
<gene>
    <name evidence="2" type="ORF">GTQ45_11385</name>
</gene>
<evidence type="ECO:0000313" key="3">
    <source>
        <dbReference type="Proteomes" id="UP000470384"/>
    </source>
</evidence>
<dbReference type="RefSeq" id="WP_210310616.1">
    <property type="nucleotide sequence ID" value="NZ_BMHN01000001.1"/>
</dbReference>
<proteinExistence type="predicted"/>
<dbReference type="Proteomes" id="UP000470384">
    <property type="component" value="Unassembled WGS sequence"/>
</dbReference>
<comment type="caution">
    <text evidence="2">The sequence shown here is derived from an EMBL/GenBank/DDBJ whole genome shotgun (WGS) entry which is preliminary data.</text>
</comment>
<feature type="signal peptide" evidence="1">
    <location>
        <begin position="1"/>
        <end position="31"/>
    </location>
</feature>
<keyword evidence="1" id="KW-0732">Signal</keyword>
<dbReference type="NCBIfam" id="NF041384">
    <property type="entry name" value="YHS_seleno_dom"/>
    <property type="match status" value="1"/>
</dbReference>
<evidence type="ECO:0000313" key="2">
    <source>
        <dbReference type="EMBL" id="NBG96336.1"/>
    </source>
</evidence>
<keyword evidence="3" id="KW-1185">Reference proteome</keyword>
<reference evidence="2 3" key="1">
    <citation type="journal article" date="2016" name="Int. J. Syst. Evol. Microbiol.">
        <title>Pyruvatibacter mobilis gen. nov., sp. nov., a marine bacterium from the culture broth of Picochlorum sp. 122.</title>
        <authorList>
            <person name="Wang G."/>
            <person name="Tang M."/>
            <person name="Wu H."/>
            <person name="Dai S."/>
            <person name="Li T."/>
            <person name="Chen C."/>
            <person name="He H."/>
            <person name="Fan J."/>
            <person name="Xiang W."/>
            <person name="Li X."/>
        </authorList>
    </citation>
    <scope>NUCLEOTIDE SEQUENCE [LARGE SCALE GENOMIC DNA]</scope>
    <source>
        <strain evidence="2 3">GYP-11</strain>
    </source>
</reference>
<name>A0A845QDP0_9HYPH</name>
<accession>A0A845QDP0</accession>
<sequence>MKWASRALNAIASLALVAVVVAQGSLPAAQADDLADALENRPPHVSTSWDGTGAAGYDVVAFFTEGRAVKGKRAITAEYLGATYQFASEENRDLFLKDPAALTPQYGGFDAYGVRTGTKVRPIKELAWYLSDEKLYLFGADKTRGAWVENPDGNRRVADVIWGEIRTVPDKILRMAQDKADAAN</sequence>
<organism evidence="2 3">
    <name type="scientific">Pyruvatibacter mobilis</name>
    <dbReference type="NCBI Taxonomy" id="1712261"/>
    <lineage>
        <taxon>Bacteria</taxon>
        <taxon>Pseudomonadati</taxon>
        <taxon>Pseudomonadota</taxon>
        <taxon>Alphaproteobacteria</taxon>
        <taxon>Hyphomicrobiales</taxon>
        <taxon>Parvibaculaceae</taxon>
        <taxon>Pyruvatibacter</taxon>
    </lineage>
</organism>
<protein>
    <recommendedName>
        <fullName evidence="4">YHS domain-containing protein</fullName>
    </recommendedName>
</protein>
<feature type="chain" id="PRO_5032941542" description="YHS domain-containing protein" evidence="1">
    <location>
        <begin position="32"/>
        <end position="184"/>
    </location>
</feature>
<dbReference type="EMBL" id="WXYQ01000007">
    <property type="protein sequence ID" value="NBG96336.1"/>
    <property type="molecule type" value="Genomic_DNA"/>
</dbReference>
<evidence type="ECO:0000256" key="1">
    <source>
        <dbReference type="SAM" id="SignalP"/>
    </source>
</evidence>